<dbReference type="PANTHER" id="PTHR37844">
    <property type="entry name" value="SER/THR PROTEIN PHOSPHATASE SUPERFAMILY (AFU_ORTHOLOGUE AFUA_1G14840)"/>
    <property type="match status" value="1"/>
</dbReference>
<dbReference type="InterPro" id="IPR004843">
    <property type="entry name" value="Calcineurin-like_PHP"/>
</dbReference>
<dbReference type="HOGENOM" id="CLU_2231410_0_0_5"/>
<dbReference type="GeneID" id="301821225"/>
<dbReference type="eggNOG" id="COG1409">
    <property type="taxonomic scope" value="Bacteria"/>
</dbReference>
<proteinExistence type="predicted"/>
<keyword evidence="3" id="KW-1185">Reference proteome</keyword>
<dbReference type="PATRIC" id="fig|1245469.3.peg.3706"/>
<dbReference type="InterPro" id="IPR029052">
    <property type="entry name" value="Metallo-depent_PP-like"/>
</dbReference>
<evidence type="ECO:0000313" key="2">
    <source>
        <dbReference type="EMBL" id="BAM89625.1"/>
    </source>
</evidence>
<feature type="domain" description="Calcineurin-like phosphoesterase" evidence="1">
    <location>
        <begin position="2"/>
        <end position="72"/>
    </location>
</feature>
<accession>M4ZTL6</accession>
<dbReference type="SUPFAM" id="SSF56300">
    <property type="entry name" value="Metallo-dependent phosphatases"/>
    <property type="match status" value="1"/>
</dbReference>
<dbReference type="AlphaFoldDB" id="M4ZTL6"/>
<protein>
    <submittedName>
        <fullName evidence="2">Metallophosphoesterase</fullName>
    </submittedName>
</protein>
<name>M4ZTL6_9BRAD</name>
<dbReference type="KEGG" id="aol:S58_36320"/>
<dbReference type="Gene3D" id="3.60.21.10">
    <property type="match status" value="1"/>
</dbReference>
<dbReference type="Pfam" id="PF00149">
    <property type="entry name" value="Metallophos"/>
    <property type="match status" value="1"/>
</dbReference>
<dbReference type="PANTHER" id="PTHR37844:SF2">
    <property type="entry name" value="SER_THR PROTEIN PHOSPHATASE SUPERFAMILY (AFU_ORTHOLOGUE AFUA_1G14840)"/>
    <property type="match status" value="1"/>
</dbReference>
<gene>
    <name evidence="2" type="ORF">S58_36320</name>
</gene>
<dbReference type="Proteomes" id="UP000011841">
    <property type="component" value="Chromosome"/>
</dbReference>
<reference evidence="2 3" key="1">
    <citation type="journal article" date="2013" name="Appl. Environ. Microbiol.">
        <title>Genome analysis suggests that the soil oligotrophic bacterium Agromonas oligotrophica (Bradyrhizobium oligotrophicum) is a nitrogen-fixing symbiont of Aeschynomene indica.</title>
        <authorList>
            <person name="Okubo T."/>
            <person name="Fukushima S."/>
            <person name="Itakura M."/>
            <person name="Oshima K."/>
            <person name="Longtonglang A."/>
            <person name="Teaumroong N."/>
            <person name="Mitsui H."/>
            <person name="Hattori M."/>
            <person name="Hattori R."/>
            <person name="Hattori T."/>
            <person name="Minamisawa K."/>
        </authorList>
    </citation>
    <scope>NUCLEOTIDE SEQUENCE [LARGE SCALE GENOMIC DNA]</scope>
    <source>
        <strain evidence="2 3">S58</strain>
    </source>
</reference>
<dbReference type="STRING" id="1245469.S58_36320"/>
<evidence type="ECO:0000313" key="3">
    <source>
        <dbReference type="Proteomes" id="UP000011841"/>
    </source>
</evidence>
<dbReference type="GO" id="GO:0016787">
    <property type="term" value="F:hydrolase activity"/>
    <property type="evidence" value="ECO:0007669"/>
    <property type="project" value="InterPro"/>
</dbReference>
<sequence length="105" mass="11447">MHLHIFSDLHADMADIKPIEPLPGVDVVVVAGDVCEGAVNGFARLREIVAEDVPIVMVMGNHEYYHRTYPEELNLARAEAARFGVHLLENDAVVLAGVRFAGATL</sequence>
<dbReference type="EMBL" id="AP012603">
    <property type="protein sequence ID" value="BAM89625.1"/>
    <property type="molecule type" value="Genomic_DNA"/>
</dbReference>
<organism evidence="2 3">
    <name type="scientific">Bradyrhizobium oligotrophicum S58</name>
    <dbReference type="NCBI Taxonomy" id="1245469"/>
    <lineage>
        <taxon>Bacteria</taxon>
        <taxon>Pseudomonadati</taxon>
        <taxon>Pseudomonadota</taxon>
        <taxon>Alphaproteobacteria</taxon>
        <taxon>Hyphomicrobiales</taxon>
        <taxon>Nitrobacteraceae</taxon>
        <taxon>Bradyrhizobium</taxon>
    </lineage>
</organism>
<dbReference type="RefSeq" id="WP_015666735.1">
    <property type="nucleotide sequence ID" value="NC_020453.1"/>
</dbReference>
<evidence type="ECO:0000259" key="1">
    <source>
        <dbReference type="Pfam" id="PF00149"/>
    </source>
</evidence>